<dbReference type="STRING" id="150374.A0A0M9VW11"/>
<dbReference type="Proteomes" id="UP000053831">
    <property type="component" value="Unassembled WGS sequence"/>
</dbReference>
<evidence type="ECO:0000313" key="5">
    <source>
        <dbReference type="Proteomes" id="UP000053831"/>
    </source>
</evidence>
<dbReference type="Gene3D" id="2.30.38.10">
    <property type="entry name" value="Luciferase, Domain 3"/>
    <property type="match status" value="1"/>
</dbReference>
<dbReference type="Gene3D" id="3.30.300.30">
    <property type="match status" value="1"/>
</dbReference>
<evidence type="ECO:0000259" key="3">
    <source>
        <dbReference type="PROSITE" id="PS50075"/>
    </source>
</evidence>
<keyword evidence="5" id="KW-1185">Reference proteome</keyword>
<organism evidence="4 5">
    <name type="scientific">Escovopsis weberi</name>
    <dbReference type="NCBI Taxonomy" id="150374"/>
    <lineage>
        <taxon>Eukaryota</taxon>
        <taxon>Fungi</taxon>
        <taxon>Dikarya</taxon>
        <taxon>Ascomycota</taxon>
        <taxon>Pezizomycotina</taxon>
        <taxon>Sordariomycetes</taxon>
        <taxon>Hypocreomycetidae</taxon>
        <taxon>Hypocreales</taxon>
        <taxon>Hypocreaceae</taxon>
        <taxon>Escovopsis</taxon>
    </lineage>
</organism>
<dbReference type="PROSITE" id="PS50075">
    <property type="entry name" value="CARRIER"/>
    <property type="match status" value="1"/>
</dbReference>
<dbReference type="InterPro" id="IPR036736">
    <property type="entry name" value="ACP-like_sf"/>
</dbReference>
<dbReference type="OrthoDB" id="416786at2759"/>
<dbReference type="AlphaFoldDB" id="A0A0M9VW11"/>
<evidence type="ECO:0000256" key="1">
    <source>
        <dbReference type="ARBA" id="ARBA00022450"/>
    </source>
</evidence>
<dbReference type="PROSITE" id="PS00012">
    <property type="entry name" value="PHOSPHOPANTETHEINE"/>
    <property type="match status" value="1"/>
</dbReference>
<dbReference type="PANTHER" id="PTHR44845:SF6">
    <property type="entry name" value="BETA-ALANINE-ACTIVATING ENZYME"/>
    <property type="match status" value="1"/>
</dbReference>
<dbReference type="SUPFAM" id="SSF56801">
    <property type="entry name" value="Acetyl-CoA synthetase-like"/>
    <property type="match status" value="1"/>
</dbReference>
<accession>A0A0M9VW11</accession>
<dbReference type="EMBL" id="LGSR01000008">
    <property type="protein sequence ID" value="KOS21562.1"/>
    <property type="molecule type" value="Genomic_DNA"/>
</dbReference>
<keyword evidence="2" id="KW-0597">Phosphoprotein</keyword>
<evidence type="ECO:0000313" key="4">
    <source>
        <dbReference type="EMBL" id="KOS21562.1"/>
    </source>
</evidence>
<keyword evidence="1" id="KW-0596">Phosphopantetheine</keyword>
<feature type="domain" description="Carrier" evidence="3">
    <location>
        <begin position="157"/>
        <end position="236"/>
    </location>
</feature>
<dbReference type="SUPFAM" id="SSF51735">
    <property type="entry name" value="NAD(P)-binding Rossmann-fold domains"/>
    <property type="match status" value="1"/>
</dbReference>
<sequence length="511" mass="55268">MARPEGGLREGWDKIYRTGDRARLLDDGSFVFLGRINGDTQVKLRGFRIELGEITSAIIKASEGVITDAVSIVRGTTDQMLVSFVVFERSVKEQLGQGTASIAYLRNLVQNLPLPIYMRPAIAIPLDRLPMTARGKLDTEALAAYELSEDVEEEEEEQLTETEEKLKNVWKAALPGNGLGIQIRKTSDFFSVGGNSLLLIRLRAAIGNAFGVGISLADLFHASTLESLAGRIDCRSPNSHQTQKIDWKAEMTLDATLPIAKTVRHLMPTPSEQPITVILTGSTGFLGREIVRHLIGHPLIARVHCVAVRQGRSLPASDKLVVHNGDLSARFLGLSEADAQDVFSTASAIIHNGAEVSHMKTYQTLRSTNVESTRQLIELALRTANDMGAPVPSFHFISSAGVGGLAIAPEFPEMSVVPYPPAAEEPNGYIAAKYVSECLLESASRRLGLPVTIHRPSNISGPGVQDRDIVHSIWRWSERMRAAPDLVAAGATGAFDFVGVNTCAAGIVAIP</sequence>
<dbReference type="Pfam" id="PF00550">
    <property type="entry name" value="PP-binding"/>
    <property type="match status" value="1"/>
</dbReference>
<dbReference type="InterPro" id="IPR006162">
    <property type="entry name" value="Ppantetheine_attach_site"/>
</dbReference>
<dbReference type="Gene3D" id="1.10.1200.10">
    <property type="entry name" value="ACP-like"/>
    <property type="match status" value="1"/>
</dbReference>
<dbReference type="InterPro" id="IPR013120">
    <property type="entry name" value="FAR_NAD-bd"/>
</dbReference>
<dbReference type="InterPro" id="IPR036291">
    <property type="entry name" value="NAD(P)-bd_dom_sf"/>
</dbReference>
<protein>
    <submittedName>
        <fullName evidence="4">Nonribosomal peptide synthetase 14</fullName>
    </submittedName>
</protein>
<gene>
    <name evidence="4" type="ORF">ESCO_004970</name>
</gene>
<dbReference type="Pfam" id="PF07993">
    <property type="entry name" value="NAD_binding_4"/>
    <property type="match status" value="1"/>
</dbReference>
<dbReference type="Gene3D" id="3.40.50.720">
    <property type="entry name" value="NAD(P)-binding Rossmann-like Domain"/>
    <property type="match status" value="1"/>
</dbReference>
<reference evidence="4 5" key="1">
    <citation type="submission" date="2015-07" db="EMBL/GenBank/DDBJ databases">
        <title>The genome of the fungus Escovopsis weberi, a specialized disease agent of ant agriculture.</title>
        <authorList>
            <person name="de Man T.J."/>
            <person name="Stajich J.E."/>
            <person name="Kubicek C.P."/>
            <person name="Chenthamara K."/>
            <person name="Atanasova L."/>
            <person name="Druzhinina I.S."/>
            <person name="Birnbaum S."/>
            <person name="Barribeau S.M."/>
            <person name="Teiling C."/>
            <person name="Suen G."/>
            <person name="Currie C."/>
            <person name="Gerardo N.M."/>
        </authorList>
    </citation>
    <scope>NUCLEOTIDE SEQUENCE [LARGE SCALE GENOMIC DNA]</scope>
</reference>
<name>A0A0M9VW11_ESCWE</name>
<evidence type="ECO:0000256" key="2">
    <source>
        <dbReference type="ARBA" id="ARBA00022553"/>
    </source>
</evidence>
<comment type="caution">
    <text evidence="4">The sequence shown here is derived from an EMBL/GenBank/DDBJ whole genome shotgun (WGS) entry which is preliminary data.</text>
</comment>
<dbReference type="PANTHER" id="PTHR44845">
    <property type="entry name" value="CARRIER DOMAIN-CONTAINING PROTEIN"/>
    <property type="match status" value="1"/>
</dbReference>
<proteinExistence type="predicted"/>
<dbReference type="InterPro" id="IPR045851">
    <property type="entry name" value="AMP-bd_C_sf"/>
</dbReference>
<dbReference type="SUPFAM" id="SSF47336">
    <property type="entry name" value="ACP-like"/>
    <property type="match status" value="1"/>
</dbReference>
<dbReference type="InterPro" id="IPR009081">
    <property type="entry name" value="PP-bd_ACP"/>
</dbReference>